<dbReference type="EMBL" id="FQZT01000002">
    <property type="protein sequence ID" value="SHI74125.1"/>
    <property type="molecule type" value="Genomic_DNA"/>
</dbReference>
<dbReference type="NCBIfam" id="TIGR00093">
    <property type="entry name" value="pseudouridine synthase"/>
    <property type="match status" value="1"/>
</dbReference>
<feature type="region of interest" description="Disordered" evidence="6">
    <location>
        <begin position="218"/>
        <end position="237"/>
    </location>
</feature>
<dbReference type="FunFam" id="3.30.70.1560:FF:000001">
    <property type="entry name" value="Pseudouridine synthase"/>
    <property type="match status" value="1"/>
</dbReference>
<dbReference type="PROSITE" id="PS01149">
    <property type="entry name" value="PSI_RSU"/>
    <property type="match status" value="1"/>
</dbReference>
<evidence type="ECO:0000256" key="4">
    <source>
        <dbReference type="PROSITE-ProRule" id="PRU00182"/>
    </source>
</evidence>
<reference evidence="8 9" key="1">
    <citation type="submission" date="2016-11" db="EMBL/GenBank/DDBJ databases">
        <authorList>
            <person name="Jaros S."/>
            <person name="Januszkiewicz K."/>
            <person name="Wedrychowicz H."/>
        </authorList>
    </citation>
    <scope>NUCLEOTIDE SEQUENCE [LARGE SCALE GENOMIC DNA]</scope>
    <source>
        <strain evidence="8 9">DSM 5091</strain>
    </source>
</reference>
<keyword evidence="9" id="KW-1185">Reference proteome</keyword>
<dbReference type="InterPro" id="IPR042092">
    <property type="entry name" value="PsdUridine_s_RsuA/RluB/E/F_cat"/>
</dbReference>
<evidence type="ECO:0000256" key="3">
    <source>
        <dbReference type="ARBA" id="ARBA00023235"/>
    </source>
</evidence>
<sequence>MAERLQKLIAQAGLASRRQAESWISEGKILLNGKVAQLGDRADLSADEIIVNGRKLAVAEAKVTVLLNKPRGYISTLKDPQGRALVTDLVADIPQRLFPVGRLDYNSEGLLLLTNDGELSQHLSHPRHHVEKTYLVRVRGNVTENKLQALRKGVKLNDGMTHPAKIENVRVGKASSWFEITIGEGRNRQVRRMCETVDLQVVRLKRIRLGQLELGNLPTGSYRRLTPHELGQLRKKP</sequence>
<evidence type="ECO:0000313" key="9">
    <source>
        <dbReference type="Proteomes" id="UP000184171"/>
    </source>
</evidence>
<comment type="similarity">
    <text evidence="1 5">Belongs to the pseudouridine synthase RsuA family.</text>
</comment>
<dbReference type="FunFam" id="3.10.290.10:FF:000003">
    <property type="entry name" value="Pseudouridine synthase"/>
    <property type="match status" value="1"/>
</dbReference>
<dbReference type="SMART" id="SM00363">
    <property type="entry name" value="S4"/>
    <property type="match status" value="1"/>
</dbReference>
<keyword evidence="3 5" id="KW-0413">Isomerase</keyword>
<dbReference type="Pfam" id="PF00849">
    <property type="entry name" value="PseudoU_synth_2"/>
    <property type="match status" value="1"/>
</dbReference>
<dbReference type="GO" id="GO:0120159">
    <property type="term" value="F:rRNA pseudouridine synthase activity"/>
    <property type="evidence" value="ECO:0007669"/>
    <property type="project" value="UniProtKB-ARBA"/>
</dbReference>
<dbReference type="PROSITE" id="PS50889">
    <property type="entry name" value="S4"/>
    <property type="match status" value="1"/>
</dbReference>
<dbReference type="EC" id="5.4.99.-" evidence="5"/>
<dbReference type="Gene3D" id="3.10.290.10">
    <property type="entry name" value="RNA-binding S4 domain"/>
    <property type="match status" value="1"/>
</dbReference>
<dbReference type="Pfam" id="PF01479">
    <property type="entry name" value="S4"/>
    <property type="match status" value="1"/>
</dbReference>
<name>A0A1M6DLQ7_MALRU</name>
<gene>
    <name evidence="8" type="ORF">SAMN02745165_00730</name>
</gene>
<dbReference type="InterPro" id="IPR000748">
    <property type="entry name" value="PsdUridine_synth_RsuA/RluB/E/F"/>
</dbReference>
<dbReference type="InterPro" id="IPR036986">
    <property type="entry name" value="S4_RNA-bd_sf"/>
</dbReference>
<dbReference type="PANTHER" id="PTHR47683">
    <property type="entry name" value="PSEUDOURIDINE SYNTHASE FAMILY PROTEIN-RELATED"/>
    <property type="match status" value="1"/>
</dbReference>
<dbReference type="SUPFAM" id="SSF55174">
    <property type="entry name" value="Alpha-L RNA-binding motif"/>
    <property type="match status" value="1"/>
</dbReference>
<dbReference type="InterPro" id="IPR018496">
    <property type="entry name" value="PsdUridine_synth_RsuA/RluB_CS"/>
</dbReference>
<evidence type="ECO:0000256" key="6">
    <source>
        <dbReference type="SAM" id="MobiDB-lite"/>
    </source>
</evidence>
<dbReference type="PANTHER" id="PTHR47683:SF2">
    <property type="entry name" value="RNA-BINDING S4 DOMAIN-CONTAINING PROTEIN"/>
    <property type="match status" value="1"/>
</dbReference>
<evidence type="ECO:0000256" key="1">
    <source>
        <dbReference type="ARBA" id="ARBA00008348"/>
    </source>
</evidence>
<dbReference type="InterPro" id="IPR050343">
    <property type="entry name" value="RsuA_PseudoU_synthase"/>
</dbReference>
<dbReference type="Proteomes" id="UP000184171">
    <property type="component" value="Unassembled WGS sequence"/>
</dbReference>
<accession>A0A1M6DLQ7</accession>
<dbReference type="SUPFAM" id="SSF55120">
    <property type="entry name" value="Pseudouridine synthase"/>
    <property type="match status" value="1"/>
</dbReference>
<feature type="domain" description="RNA-binding S4" evidence="7">
    <location>
        <begin position="3"/>
        <end position="64"/>
    </location>
</feature>
<dbReference type="GO" id="GO:0000455">
    <property type="term" value="P:enzyme-directed rRNA pseudouridine synthesis"/>
    <property type="evidence" value="ECO:0007669"/>
    <property type="project" value="UniProtKB-ARBA"/>
</dbReference>
<dbReference type="Gene3D" id="3.30.70.1560">
    <property type="entry name" value="Alpha-L RNA-binding motif"/>
    <property type="match status" value="1"/>
</dbReference>
<keyword evidence="2 4" id="KW-0694">RNA-binding</keyword>
<dbReference type="CDD" id="cd00165">
    <property type="entry name" value="S4"/>
    <property type="match status" value="1"/>
</dbReference>
<dbReference type="InterPro" id="IPR002942">
    <property type="entry name" value="S4_RNA-bd"/>
</dbReference>
<evidence type="ECO:0000313" key="8">
    <source>
        <dbReference type="EMBL" id="SHI74125.1"/>
    </source>
</evidence>
<dbReference type="GO" id="GO:0005829">
    <property type="term" value="C:cytosol"/>
    <property type="evidence" value="ECO:0007669"/>
    <property type="project" value="UniProtKB-ARBA"/>
</dbReference>
<dbReference type="Gene3D" id="3.30.70.580">
    <property type="entry name" value="Pseudouridine synthase I, catalytic domain, N-terminal subdomain"/>
    <property type="match status" value="1"/>
</dbReference>
<dbReference type="AlphaFoldDB" id="A0A1M6DLQ7"/>
<dbReference type="InterPro" id="IPR020094">
    <property type="entry name" value="TruA/RsuA/RluB/E/F_N"/>
</dbReference>
<dbReference type="CDD" id="cd02870">
    <property type="entry name" value="PseudoU_synth_RsuA_like"/>
    <property type="match status" value="1"/>
</dbReference>
<proteinExistence type="inferred from homology"/>
<protein>
    <recommendedName>
        <fullName evidence="5">Pseudouridine synthase</fullName>
        <ecNumber evidence="5">5.4.99.-</ecNumber>
    </recommendedName>
</protein>
<dbReference type="InterPro" id="IPR006145">
    <property type="entry name" value="PsdUridine_synth_RsuA/RluA"/>
</dbReference>
<evidence type="ECO:0000256" key="2">
    <source>
        <dbReference type="ARBA" id="ARBA00022884"/>
    </source>
</evidence>
<dbReference type="STRING" id="1122189.SAMN02745165_00730"/>
<evidence type="ECO:0000259" key="7">
    <source>
        <dbReference type="SMART" id="SM00363"/>
    </source>
</evidence>
<dbReference type="GO" id="GO:0003723">
    <property type="term" value="F:RNA binding"/>
    <property type="evidence" value="ECO:0007669"/>
    <property type="project" value="UniProtKB-KW"/>
</dbReference>
<dbReference type="RefSeq" id="WP_072905689.1">
    <property type="nucleotide sequence ID" value="NZ_FQZT01000002.1"/>
</dbReference>
<evidence type="ECO:0000256" key="5">
    <source>
        <dbReference type="RuleBase" id="RU003887"/>
    </source>
</evidence>
<dbReference type="OrthoDB" id="9807213at2"/>
<dbReference type="InterPro" id="IPR020103">
    <property type="entry name" value="PsdUridine_synth_cat_dom_sf"/>
</dbReference>
<organism evidence="8 9">
    <name type="scientific">Malonomonas rubra DSM 5091</name>
    <dbReference type="NCBI Taxonomy" id="1122189"/>
    <lineage>
        <taxon>Bacteria</taxon>
        <taxon>Pseudomonadati</taxon>
        <taxon>Thermodesulfobacteriota</taxon>
        <taxon>Desulfuromonadia</taxon>
        <taxon>Desulfuromonadales</taxon>
        <taxon>Geopsychrobacteraceae</taxon>
        <taxon>Malonomonas</taxon>
    </lineage>
</organism>